<dbReference type="PANTHER" id="PTHR30349:SF41">
    <property type="entry name" value="INTEGRASE_RECOMBINASE PROTEIN MJ0367-RELATED"/>
    <property type="match status" value="1"/>
</dbReference>
<dbReference type="Proteomes" id="UP000218102">
    <property type="component" value="Unassembled WGS sequence"/>
</dbReference>
<dbReference type="CDD" id="cd00397">
    <property type="entry name" value="DNA_BRE_C"/>
    <property type="match status" value="1"/>
</dbReference>
<organism evidence="6 7">
    <name type="scientific">Pseudomonas plecoglossicida</name>
    <dbReference type="NCBI Taxonomy" id="70775"/>
    <lineage>
        <taxon>Bacteria</taxon>
        <taxon>Pseudomonadati</taxon>
        <taxon>Pseudomonadota</taxon>
        <taxon>Gammaproteobacteria</taxon>
        <taxon>Pseudomonadales</taxon>
        <taxon>Pseudomonadaceae</taxon>
        <taxon>Pseudomonas</taxon>
    </lineage>
</organism>
<dbReference type="GO" id="GO:0006310">
    <property type="term" value="P:DNA recombination"/>
    <property type="evidence" value="ECO:0007669"/>
    <property type="project" value="UniProtKB-KW"/>
</dbReference>
<dbReference type="PANTHER" id="PTHR30349">
    <property type="entry name" value="PHAGE INTEGRASE-RELATED"/>
    <property type="match status" value="1"/>
</dbReference>
<evidence type="ECO:0000313" key="6">
    <source>
        <dbReference type="EMBL" id="PBJ93877.1"/>
    </source>
</evidence>
<comment type="similarity">
    <text evidence="1">Belongs to the 'phage' integrase family.</text>
</comment>
<dbReference type="InterPro" id="IPR050090">
    <property type="entry name" value="Tyrosine_recombinase_XerCD"/>
</dbReference>
<keyword evidence="2" id="KW-0229">DNA integration</keyword>
<name>A0A2A3M137_PSEDL</name>
<dbReference type="PROSITE" id="PS51898">
    <property type="entry name" value="TYR_RECOMBINASE"/>
    <property type="match status" value="1"/>
</dbReference>
<dbReference type="InterPro" id="IPR002104">
    <property type="entry name" value="Integrase_catalytic"/>
</dbReference>
<evidence type="ECO:0000313" key="7">
    <source>
        <dbReference type="Proteomes" id="UP000218102"/>
    </source>
</evidence>
<protein>
    <submittedName>
        <fullName evidence="6">Integrase</fullName>
    </submittedName>
</protein>
<dbReference type="InterPro" id="IPR011010">
    <property type="entry name" value="DNA_brk_join_enz"/>
</dbReference>
<evidence type="ECO:0000256" key="3">
    <source>
        <dbReference type="ARBA" id="ARBA00023125"/>
    </source>
</evidence>
<proteinExistence type="inferred from homology"/>
<dbReference type="GO" id="GO:0015074">
    <property type="term" value="P:DNA integration"/>
    <property type="evidence" value="ECO:0007669"/>
    <property type="project" value="UniProtKB-KW"/>
</dbReference>
<dbReference type="RefSeq" id="WP_023383760.1">
    <property type="nucleotide sequence ID" value="NZ_NTME01000022.1"/>
</dbReference>
<gene>
    <name evidence="6" type="ORF">CMV24_19575</name>
</gene>
<evidence type="ECO:0000256" key="2">
    <source>
        <dbReference type="ARBA" id="ARBA00022908"/>
    </source>
</evidence>
<sequence length="352" mass="39921">MSATEDLFKPDSPSWNERPKETFDHWISQQAGRGTSARIRISSAEVYRSQWGRFVDWIEQKSIKLDEVDASDISDFLDSLTPEIEKNEKRVNNRPQRDRYRKLIQRVLADLFKEKEEPGFLNPAAQALRAEGVKWKDVDGNLPTSFLRPQEAELLANHLVAPLTAQNERGRWREARDRAMVGLCVGAGLKVQDIVGLTVNCITPQAAPWITLSYADSKFEHRTKPFDYAARALATWLHIRQQAGTEGDLVFPSDITPVIKNGRKITSINPSTVNRITEAVIVESGVKAIRDPEHRASPQTLRNTFAAELFERGETPALVAEWMGFAQPVSAERLYESWKLWRQTIKGTEQGE</sequence>
<evidence type="ECO:0000256" key="4">
    <source>
        <dbReference type="ARBA" id="ARBA00023172"/>
    </source>
</evidence>
<evidence type="ECO:0000259" key="5">
    <source>
        <dbReference type="PROSITE" id="PS51898"/>
    </source>
</evidence>
<dbReference type="AlphaFoldDB" id="A0A2A3M137"/>
<dbReference type="SUPFAM" id="SSF56349">
    <property type="entry name" value="DNA breaking-rejoining enzymes"/>
    <property type="match status" value="1"/>
</dbReference>
<dbReference type="Gene3D" id="1.10.443.10">
    <property type="entry name" value="Intergrase catalytic core"/>
    <property type="match status" value="1"/>
</dbReference>
<comment type="caution">
    <text evidence="6">The sequence shown here is derived from an EMBL/GenBank/DDBJ whole genome shotgun (WGS) entry which is preliminary data.</text>
</comment>
<feature type="domain" description="Tyr recombinase" evidence="5">
    <location>
        <begin position="142"/>
        <end position="350"/>
    </location>
</feature>
<dbReference type="Pfam" id="PF00589">
    <property type="entry name" value="Phage_integrase"/>
    <property type="match status" value="1"/>
</dbReference>
<dbReference type="EMBL" id="NTME01000022">
    <property type="protein sequence ID" value="PBJ93877.1"/>
    <property type="molecule type" value="Genomic_DNA"/>
</dbReference>
<evidence type="ECO:0000256" key="1">
    <source>
        <dbReference type="ARBA" id="ARBA00008857"/>
    </source>
</evidence>
<dbReference type="GO" id="GO:0003677">
    <property type="term" value="F:DNA binding"/>
    <property type="evidence" value="ECO:0007669"/>
    <property type="project" value="UniProtKB-KW"/>
</dbReference>
<dbReference type="InterPro" id="IPR013762">
    <property type="entry name" value="Integrase-like_cat_sf"/>
</dbReference>
<reference evidence="6 7" key="1">
    <citation type="submission" date="2017-09" db="EMBL/GenBank/DDBJ databases">
        <authorList>
            <person name="Ehlers B."/>
            <person name="Leendertz F.H."/>
        </authorList>
    </citation>
    <scope>NUCLEOTIDE SEQUENCE [LARGE SCALE GENOMIC DNA]</scope>
    <source>
        <strain evidence="6 7">DJ-1</strain>
    </source>
</reference>
<accession>A0A2A3M137</accession>
<keyword evidence="4" id="KW-0233">DNA recombination</keyword>
<keyword evidence="3" id="KW-0238">DNA-binding</keyword>